<evidence type="ECO:0000313" key="5">
    <source>
        <dbReference type="Proteomes" id="UP000188268"/>
    </source>
</evidence>
<protein>
    <recommendedName>
        <fullName evidence="3">Disease resistance protein At4g27190-like leucine-rich repeats domain-containing protein</fullName>
    </recommendedName>
</protein>
<feature type="domain" description="Disease resistance protein At4g27190-like leucine-rich repeats" evidence="3">
    <location>
        <begin position="105"/>
        <end position="224"/>
    </location>
</feature>
<dbReference type="SUPFAM" id="SSF52047">
    <property type="entry name" value="RNI-like"/>
    <property type="match status" value="1"/>
</dbReference>
<evidence type="ECO:0000259" key="3">
    <source>
        <dbReference type="Pfam" id="PF23247"/>
    </source>
</evidence>
<dbReference type="InterPro" id="IPR050905">
    <property type="entry name" value="Plant_NBS-LRR"/>
</dbReference>
<gene>
    <name evidence="4" type="ORF">CCACVL1_08606</name>
</gene>
<dbReference type="STRING" id="210143.A0A1R3IZJ5"/>
<accession>A0A1R3IZJ5</accession>
<sequence length="297" mass="34178">MEYAVIGINHVEEIFHLQQSGYILSNLESFSVGNLAELRVIWRTPKQLVTLQNLRDISVYGCNRLRYVFSPLLAPSLPKLEQLIIEECEDLEQIVDTSSPSSSLEDHHDLQSLSFPNLERIKIESCNNLKYVFPISIFAHLQRLRSIEISKAWKLEQVFGSGKDHDHQQEKVLQLPQLKWLSLEELPSLISFRSADYDHFQFPSLKELKVRDCRQMTITFSIDLQSCAHAKPQTHASQQMGDSAEAQREMWPRGSDINWNRRTDDPCRPKRAAYHGQAAPLGRLHHWAGRPTRAASL</sequence>
<dbReference type="OMA" id="THASQQM"/>
<dbReference type="InterPro" id="IPR057135">
    <property type="entry name" value="At4g27190-like_LRR"/>
</dbReference>
<feature type="region of interest" description="Disordered" evidence="2">
    <location>
        <begin position="234"/>
        <end position="262"/>
    </location>
</feature>
<comment type="caution">
    <text evidence="4">The sequence shown here is derived from an EMBL/GenBank/DDBJ whole genome shotgun (WGS) entry which is preliminary data.</text>
</comment>
<dbReference type="PANTHER" id="PTHR33463:SF218">
    <property type="entry name" value="DISEASE RESISTANCE PROTEIN RPS2-LIKE"/>
    <property type="match status" value="1"/>
</dbReference>
<reference evidence="4 5" key="1">
    <citation type="submission" date="2013-09" db="EMBL/GenBank/DDBJ databases">
        <title>Corchorus capsularis genome sequencing.</title>
        <authorList>
            <person name="Alam M."/>
            <person name="Haque M.S."/>
            <person name="Islam M.S."/>
            <person name="Emdad E.M."/>
            <person name="Islam M.M."/>
            <person name="Ahmed B."/>
            <person name="Halim A."/>
            <person name="Hossen Q.M.M."/>
            <person name="Hossain M.Z."/>
            <person name="Ahmed R."/>
            <person name="Khan M.M."/>
            <person name="Islam R."/>
            <person name="Rashid M.M."/>
            <person name="Khan S.A."/>
            <person name="Rahman M.S."/>
            <person name="Alam M."/>
        </authorList>
    </citation>
    <scope>NUCLEOTIDE SEQUENCE [LARGE SCALE GENOMIC DNA]</scope>
    <source>
        <strain evidence="5">cv. CVL-1</strain>
        <tissue evidence="4">Whole seedling</tissue>
    </source>
</reference>
<dbReference type="OrthoDB" id="976988at2759"/>
<proteinExistence type="predicted"/>
<evidence type="ECO:0000256" key="2">
    <source>
        <dbReference type="SAM" id="MobiDB-lite"/>
    </source>
</evidence>
<keyword evidence="1" id="KW-0611">Plant defense</keyword>
<name>A0A1R3IZJ5_COCAP</name>
<evidence type="ECO:0000313" key="4">
    <source>
        <dbReference type="EMBL" id="OMO87997.1"/>
    </source>
</evidence>
<evidence type="ECO:0000256" key="1">
    <source>
        <dbReference type="ARBA" id="ARBA00022821"/>
    </source>
</evidence>
<organism evidence="4 5">
    <name type="scientific">Corchorus capsularis</name>
    <name type="common">Jute</name>
    <dbReference type="NCBI Taxonomy" id="210143"/>
    <lineage>
        <taxon>Eukaryota</taxon>
        <taxon>Viridiplantae</taxon>
        <taxon>Streptophyta</taxon>
        <taxon>Embryophyta</taxon>
        <taxon>Tracheophyta</taxon>
        <taxon>Spermatophyta</taxon>
        <taxon>Magnoliopsida</taxon>
        <taxon>eudicotyledons</taxon>
        <taxon>Gunneridae</taxon>
        <taxon>Pentapetalae</taxon>
        <taxon>rosids</taxon>
        <taxon>malvids</taxon>
        <taxon>Malvales</taxon>
        <taxon>Malvaceae</taxon>
        <taxon>Grewioideae</taxon>
        <taxon>Apeibeae</taxon>
        <taxon>Corchorus</taxon>
    </lineage>
</organism>
<dbReference type="AlphaFoldDB" id="A0A1R3IZJ5"/>
<dbReference type="InterPro" id="IPR032675">
    <property type="entry name" value="LRR_dom_sf"/>
</dbReference>
<dbReference type="EMBL" id="AWWV01009119">
    <property type="protein sequence ID" value="OMO87997.1"/>
    <property type="molecule type" value="Genomic_DNA"/>
</dbReference>
<dbReference type="Pfam" id="PF23247">
    <property type="entry name" value="LRR_RPS2"/>
    <property type="match status" value="2"/>
</dbReference>
<dbReference type="Gramene" id="OMO87997">
    <property type="protein sequence ID" value="OMO87997"/>
    <property type="gene ID" value="CCACVL1_08606"/>
</dbReference>
<keyword evidence="5" id="KW-1185">Reference proteome</keyword>
<dbReference type="Gene3D" id="3.80.10.10">
    <property type="entry name" value="Ribonuclease Inhibitor"/>
    <property type="match status" value="1"/>
</dbReference>
<dbReference type="Proteomes" id="UP000188268">
    <property type="component" value="Unassembled WGS sequence"/>
</dbReference>
<feature type="domain" description="Disease resistance protein At4g27190-like leucine-rich repeats" evidence="3">
    <location>
        <begin position="9"/>
        <end position="89"/>
    </location>
</feature>
<dbReference type="PANTHER" id="PTHR33463">
    <property type="entry name" value="NB-ARC DOMAIN-CONTAINING PROTEIN-RELATED"/>
    <property type="match status" value="1"/>
</dbReference>